<protein>
    <recommendedName>
        <fullName evidence="2">DUF6533 domain-containing protein</fullName>
    </recommendedName>
</protein>
<reference evidence="3 4" key="1">
    <citation type="submission" date="2014-02" db="EMBL/GenBank/DDBJ databases">
        <title>Transposable element dynamics among asymbiotic and ectomycorrhizal Amanita fungi.</title>
        <authorList>
            <consortium name="DOE Joint Genome Institute"/>
            <person name="Hess J."/>
            <person name="Skrede I."/>
            <person name="Wolfe B."/>
            <person name="LaButti K."/>
            <person name="Ohm R.A."/>
            <person name="Grigoriev I.V."/>
            <person name="Pringle A."/>
        </authorList>
    </citation>
    <scope>NUCLEOTIDE SEQUENCE [LARGE SCALE GENOMIC DNA]</scope>
    <source>
        <strain evidence="3 4">SKay4041</strain>
    </source>
</reference>
<accession>A0A2A9NPX2</accession>
<dbReference type="OrthoDB" id="2638860at2759"/>
<evidence type="ECO:0000313" key="3">
    <source>
        <dbReference type="EMBL" id="PFH49733.1"/>
    </source>
</evidence>
<keyword evidence="1" id="KW-0472">Membrane</keyword>
<dbReference type="AlphaFoldDB" id="A0A2A9NPX2"/>
<feature type="transmembrane region" description="Helical" evidence="1">
    <location>
        <begin position="25"/>
        <end position="46"/>
    </location>
</feature>
<keyword evidence="4" id="KW-1185">Reference proteome</keyword>
<feature type="non-terminal residue" evidence="3">
    <location>
        <position position="1"/>
    </location>
</feature>
<name>A0A2A9NPX2_9AGAR</name>
<evidence type="ECO:0000256" key="1">
    <source>
        <dbReference type="SAM" id="Phobius"/>
    </source>
</evidence>
<gene>
    <name evidence="3" type="ORF">AMATHDRAFT_147036</name>
</gene>
<sequence>IYDYLLTLHLEVKLIWRSKWTVVRLLYHVVRFIPFVSIILILSMGLEVSMELCESTLSLGASFSEVAFVRMLAVILTLRIWAIWDRNRYLGYALPAFFISLWAFATVNMCLLMASIKCELLRDNPIHMLQY</sequence>
<keyword evidence="1" id="KW-1133">Transmembrane helix</keyword>
<organism evidence="3 4">
    <name type="scientific">Amanita thiersii Skay4041</name>
    <dbReference type="NCBI Taxonomy" id="703135"/>
    <lineage>
        <taxon>Eukaryota</taxon>
        <taxon>Fungi</taxon>
        <taxon>Dikarya</taxon>
        <taxon>Basidiomycota</taxon>
        <taxon>Agaricomycotina</taxon>
        <taxon>Agaricomycetes</taxon>
        <taxon>Agaricomycetidae</taxon>
        <taxon>Agaricales</taxon>
        <taxon>Pluteineae</taxon>
        <taxon>Amanitaceae</taxon>
        <taxon>Amanita</taxon>
    </lineage>
</organism>
<dbReference type="InterPro" id="IPR045340">
    <property type="entry name" value="DUF6533"/>
</dbReference>
<dbReference type="EMBL" id="KZ302021">
    <property type="protein sequence ID" value="PFH49733.1"/>
    <property type="molecule type" value="Genomic_DNA"/>
</dbReference>
<proteinExistence type="predicted"/>
<keyword evidence="1" id="KW-0812">Transmembrane</keyword>
<dbReference type="Pfam" id="PF20151">
    <property type="entry name" value="DUF6533"/>
    <property type="match status" value="1"/>
</dbReference>
<feature type="transmembrane region" description="Helical" evidence="1">
    <location>
        <begin position="67"/>
        <end position="84"/>
    </location>
</feature>
<dbReference type="Proteomes" id="UP000242287">
    <property type="component" value="Unassembled WGS sequence"/>
</dbReference>
<feature type="transmembrane region" description="Helical" evidence="1">
    <location>
        <begin position="90"/>
        <end position="114"/>
    </location>
</feature>
<feature type="domain" description="DUF6533" evidence="2">
    <location>
        <begin position="1"/>
        <end position="36"/>
    </location>
</feature>
<evidence type="ECO:0000313" key="4">
    <source>
        <dbReference type="Proteomes" id="UP000242287"/>
    </source>
</evidence>
<evidence type="ECO:0000259" key="2">
    <source>
        <dbReference type="Pfam" id="PF20151"/>
    </source>
</evidence>